<evidence type="ECO:0000313" key="3">
    <source>
        <dbReference type="Proteomes" id="UP000051494"/>
    </source>
</evidence>
<proteinExistence type="predicted"/>
<dbReference type="Pfam" id="PF23130">
    <property type="entry name" value="IcmW"/>
    <property type="match status" value="1"/>
</dbReference>
<sequence length="151" mass="17514">MPDLSLEAVHTFWHDYDKRTLYRIVTSMEGIESWAADKDPRVEEALLRLGACLDDVQDFEFNDEASMIKLLANIRSGRALRLMQFLDVLKPGTASKLLIYAEEQTKDENKNKYADLFLKRNLAFERLQLLGRVFAPERINLILKALESEHE</sequence>
<dbReference type="RefSeq" id="WP_077065314.1">
    <property type="nucleotide sequence ID" value="NZ_LKHV02000001.1"/>
</dbReference>
<keyword evidence="3" id="KW-1185">Reference proteome</keyword>
<evidence type="ECO:0000313" key="2">
    <source>
        <dbReference type="EMBL" id="MCS5708337.1"/>
    </source>
</evidence>
<dbReference type="InterPro" id="IPR049919">
    <property type="entry name" value="IcmW"/>
</dbReference>
<protein>
    <submittedName>
        <fullName evidence="2">Type IVB secretion system protein IcmW</fullName>
    </submittedName>
</protein>
<dbReference type="NCBIfam" id="NF038222">
    <property type="entry name" value="IcmW_IVB"/>
    <property type="match status" value="1"/>
</dbReference>
<dbReference type="OrthoDB" id="5641173at2"/>
<reference evidence="1" key="1">
    <citation type="submission" date="2015-09" db="EMBL/GenBank/DDBJ databases">
        <title>Draft Genome Sequences of Two Novel Amoeba-resistant Intranuclear Bacteria, Candidatus Berkiella cookevillensis and Candidatus Berkiella aquae.</title>
        <authorList>
            <person name="Mehari Y.T."/>
            <person name="Arivett B.A."/>
            <person name="Farone A.L."/>
            <person name="Gunderson J.H."/>
            <person name="Farone M.B."/>
        </authorList>
    </citation>
    <scope>NUCLEOTIDE SEQUENCE [LARGE SCALE GENOMIC DNA]</scope>
    <source>
        <strain evidence="1">CC99</strain>
    </source>
</reference>
<comment type="caution">
    <text evidence="1">The sequence shown here is derived from an EMBL/GenBank/DDBJ whole genome shotgun (WGS) entry which is preliminary data.</text>
</comment>
<reference evidence="2" key="3">
    <citation type="submission" date="2021-06" db="EMBL/GenBank/DDBJ databases">
        <title>Genomic Description and Analysis of Intracellular Bacteria, Candidatus Berkiella cookevillensis and Candidatus Berkiella aquae.</title>
        <authorList>
            <person name="Kidane D.T."/>
            <person name="Mehari Y.T."/>
            <person name="Rice F.C."/>
            <person name="Arivett B.A."/>
            <person name="Farone A.L."/>
            <person name="Berk S.G."/>
            <person name="Farone M.B."/>
        </authorList>
    </citation>
    <scope>NUCLEOTIDE SEQUENCE</scope>
    <source>
        <strain evidence="2">CC99</strain>
    </source>
</reference>
<organism evidence="1">
    <name type="scientific">Candidatus Berkiella cookevillensis</name>
    <dbReference type="NCBI Taxonomy" id="437022"/>
    <lineage>
        <taxon>Bacteria</taxon>
        <taxon>Pseudomonadati</taxon>
        <taxon>Pseudomonadota</taxon>
        <taxon>Gammaproteobacteria</taxon>
        <taxon>Candidatus Berkiellales</taxon>
        <taxon>Candidatus Berkiellaceae</taxon>
        <taxon>Candidatus Berkiella</taxon>
    </lineage>
</organism>
<dbReference type="STRING" id="437022.CC99x_00306"/>
<gene>
    <name evidence="2" type="primary">icmW</name>
    <name evidence="1" type="ORF">CC99x_00306</name>
    <name evidence="2" type="ORF">CC99x_005400</name>
</gene>
<dbReference type="EMBL" id="LKHV01000001">
    <property type="protein sequence ID" value="KRG20085.1"/>
    <property type="molecule type" value="Genomic_DNA"/>
</dbReference>
<name>A0A0Q9YHI5_9GAMM</name>
<dbReference type="InterPro" id="IPR057079">
    <property type="entry name" value="IcmW-like"/>
</dbReference>
<evidence type="ECO:0000313" key="1">
    <source>
        <dbReference type="EMBL" id="KRG20085.1"/>
    </source>
</evidence>
<dbReference type="Proteomes" id="UP000051494">
    <property type="component" value="Unassembled WGS sequence"/>
</dbReference>
<reference evidence="2" key="2">
    <citation type="journal article" date="2016" name="Genome Announc.">
        <title>Draft Genome Sequences of Two Novel Amoeba-Resistant Intranuclear Bacteria, 'Candidatus Berkiella cookevillensis' and 'Candidatus Berkiella aquae'.</title>
        <authorList>
            <person name="Mehari Y.T."/>
            <person name="Arivett B.A."/>
            <person name="Farone A.L."/>
            <person name="Gunderson J.H."/>
            <person name="Farone M.B."/>
        </authorList>
    </citation>
    <scope>NUCLEOTIDE SEQUENCE</scope>
    <source>
        <strain evidence="2">CC99</strain>
    </source>
</reference>
<dbReference type="EMBL" id="LKHV02000001">
    <property type="protein sequence ID" value="MCS5708337.1"/>
    <property type="molecule type" value="Genomic_DNA"/>
</dbReference>
<accession>A0A0Q9YHI5</accession>
<dbReference type="AlphaFoldDB" id="A0A0Q9YHI5"/>